<feature type="binding site" evidence="10">
    <location>
        <position position="343"/>
    </location>
    <ligand>
        <name>Zn(2+)</name>
        <dbReference type="ChEBI" id="CHEBI:29105"/>
        <note>catalytic</note>
    </ligand>
</feature>
<dbReference type="InterPro" id="IPR036383">
    <property type="entry name" value="TSP1_rpt_sf"/>
</dbReference>
<sequence>MICITVAIIVLLRPPSSAAQATLKTVLKETNWIKLLGVEDVDGVEIVWHEGLRRGGGAVEIATHGEKVKLDLEPAGPLLDPHFALISRGNESSELLSHTLVHPSCFFTSRQPYRAALNMCNGMSGILSTDESNFYTITPLPESIYQRRGPWIPHMVVKRSAMPSRMLRDEEMSRSPVHVETAVFVDQDLYRHMSTNFPKDTDQQLVTFVLTMVNAVQLLYHDPSLGRPVSFIMKRLEILHTDPPSLHRSEDIDKFLSNFCSWQSLENPEDDSDPLHWDHALMLTGLDLYVLSKNGKISKQVVGLAPVAGMCSPTSSCTVNEGRHFESVYVVAHEIGHNLGMRHDGPVADNNCDPGSYLMSPTLGSGKITWSSCSKQYLNQFLRSPQSHCLMDHSTSSTRLDHGGDGTLPGERFDVDQQCMLKYGRGSRHSATQPISDICQDLHCMKERYTWTSHPALEGTLCGKNRWCRRGRCLDREQSLQLAYQVVKGGWSEWTAFSECASGCLYDNDGSLVGGSTGVRVAARLCNNPRPENGGDSCIGSDKRYRTCTPNQCEKIAKTRIQSFASEICLRAREVDNTLAGTGFQKISSDPEEACTVWCHKRVGGIHSKGWTFPDGTTCQTHRRHRPMYCISGVCQEFKCTSDEEVFILSSTQCPSSLLFSRDKRREVLVGIWQPISDCYFNCITSGVGLQLVEKRPCRYCNTTSSIKICQPNNKLCQDMKTPTEHATMVCTRYSDKVRRLSGFGIQLIQSQDDDDRACKIACQDETVPNRFYLVNGEGGWFPFGTDCSKGDTSRRAYCVSGKCLGFNADGSPIHESINNFPRLGTRRKRSFEINKDSWKDPPVDAGKTHETESVNFSYPIYVDEFEFTYRNEINDV</sequence>
<organism evidence="11 12">
    <name type="scientific">Apolygus lucorum</name>
    <name type="common">Small green plant bug</name>
    <name type="synonym">Lygocoris lucorum</name>
    <dbReference type="NCBI Taxonomy" id="248454"/>
    <lineage>
        <taxon>Eukaryota</taxon>
        <taxon>Metazoa</taxon>
        <taxon>Ecdysozoa</taxon>
        <taxon>Arthropoda</taxon>
        <taxon>Hexapoda</taxon>
        <taxon>Insecta</taxon>
        <taxon>Pterygota</taxon>
        <taxon>Neoptera</taxon>
        <taxon>Paraneoptera</taxon>
        <taxon>Hemiptera</taxon>
        <taxon>Heteroptera</taxon>
        <taxon>Panheteroptera</taxon>
        <taxon>Cimicomorpha</taxon>
        <taxon>Miridae</taxon>
        <taxon>Mirini</taxon>
        <taxon>Apolygus</taxon>
    </lineage>
</organism>
<dbReference type="InterPro" id="IPR000884">
    <property type="entry name" value="TSP1_rpt"/>
</dbReference>
<keyword evidence="12" id="KW-1185">Reference proteome</keyword>
<dbReference type="CDD" id="cd04273">
    <property type="entry name" value="ZnMc_ADAMTS_like"/>
    <property type="match status" value="1"/>
</dbReference>
<dbReference type="InterPro" id="IPR057401">
    <property type="entry name" value="Adt-1/2-like_dom"/>
</dbReference>
<evidence type="ECO:0000313" key="11">
    <source>
        <dbReference type="EMBL" id="KAF6216827.1"/>
    </source>
</evidence>
<evidence type="ECO:0000256" key="1">
    <source>
        <dbReference type="ARBA" id="ARBA00004613"/>
    </source>
</evidence>
<dbReference type="EMBL" id="WIXP02000001">
    <property type="protein sequence ID" value="KAF6216827.1"/>
    <property type="molecule type" value="Genomic_DNA"/>
</dbReference>
<evidence type="ECO:0000256" key="5">
    <source>
        <dbReference type="ARBA" id="ARBA00022801"/>
    </source>
</evidence>
<dbReference type="PROSITE" id="PS50215">
    <property type="entry name" value="ADAM_MEPRO"/>
    <property type="match status" value="1"/>
</dbReference>
<dbReference type="PROSITE" id="PS50092">
    <property type="entry name" value="TSP1"/>
    <property type="match status" value="1"/>
</dbReference>
<evidence type="ECO:0000256" key="2">
    <source>
        <dbReference type="ARBA" id="ARBA00022525"/>
    </source>
</evidence>
<dbReference type="GO" id="GO:0006508">
    <property type="term" value="P:proteolysis"/>
    <property type="evidence" value="ECO:0007669"/>
    <property type="project" value="UniProtKB-KW"/>
</dbReference>
<dbReference type="InterPro" id="IPR001590">
    <property type="entry name" value="Peptidase_M12B"/>
</dbReference>
<keyword evidence="2" id="KW-0964">Secreted</keyword>
<dbReference type="Pfam" id="PF01421">
    <property type="entry name" value="Reprolysin"/>
    <property type="match status" value="1"/>
</dbReference>
<name>A0A6A4KI37_APOLU</name>
<dbReference type="GO" id="GO:0005576">
    <property type="term" value="C:extracellular region"/>
    <property type="evidence" value="ECO:0007669"/>
    <property type="project" value="UniProtKB-SubCell"/>
</dbReference>
<dbReference type="Gene3D" id="2.20.100.10">
    <property type="entry name" value="Thrombospondin type-1 (TSP1) repeat"/>
    <property type="match status" value="1"/>
</dbReference>
<dbReference type="GO" id="GO:0046872">
    <property type="term" value="F:metal ion binding"/>
    <property type="evidence" value="ECO:0007669"/>
    <property type="project" value="UniProtKB-KW"/>
</dbReference>
<dbReference type="OrthoDB" id="10035764at2759"/>
<keyword evidence="7" id="KW-0482">Metalloprotease</keyword>
<dbReference type="InterPro" id="IPR041645">
    <property type="entry name" value="ADAMTS_CR_2"/>
</dbReference>
<keyword evidence="5" id="KW-0378">Hydrolase</keyword>
<keyword evidence="9" id="KW-0325">Glycoprotein</keyword>
<keyword evidence="6 10" id="KW-0862">Zinc</keyword>
<comment type="caution">
    <text evidence="10">Lacks conserved residue(s) required for the propagation of feature annotation.</text>
</comment>
<dbReference type="Gene3D" id="3.40.1620.60">
    <property type="match status" value="1"/>
</dbReference>
<keyword evidence="3" id="KW-0645">Protease</keyword>
<gene>
    <name evidence="11" type="ORF">GE061_001177</name>
</gene>
<evidence type="ECO:0000256" key="9">
    <source>
        <dbReference type="ARBA" id="ARBA00023180"/>
    </source>
</evidence>
<dbReference type="Pfam" id="PF25379">
    <property type="entry name" value="Adt-1"/>
    <property type="match status" value="1"/>
</dbReference>
<dbReference type="Proteomes" id="UP000466442">
    <property type="component" value="Linkage Group LG1"/>
</dbReference>
<dbReference type="GO" id="GO:0004222">
    <property type="term" value="F:metalloendopeptidase activity"/>
    <property type="evidence" value="ECO:0007669"/>
    <property type="project" value="InterPro"/>
</dbReference>
<evidence type="ECO:0000256" key="7">
    <source>
        <dbReference type="ARBA" id="ARBA00023049"/>
    </source>
</evidence>
<dbReference type="InterPro" id="IPR050439">
    <property type="entry name" value="ADAMTS_ADAMTS-like"/>
</dbReference>
<dbReference type="GO" id="GO:0030198">
    <property type="term" value="P:extracellular matrix organization"/>
    <property type="evidence" value="ECO:0007669"/>
    <property type="project" value="TreeGrafter"/>
</dbReference>
<feature type="binding site" evidence="10">
    <location>
        <position position="337"/>
    </location>
    <ligand>
        <name>Zn(2+)</name>
        <dbReference type="ChEBI" id="CHEBI:29105"/>
        <note>catalytic</note>
    </ligand>
</feature>
<proteinExistence type="predicted"/>
<dbReference type="InterPro" id="IPR024079">
    <property type="entry name" value="MetalloPept_cat_dom_sf"/>
</dbReference>
<evidence type="ECO:0000256" key="10">
    <source>
        <dbReference type="PROSITE-ProRule" id="PRU00276"/>
    </source>
</evidence>
<evidence type="ECO:0000313" key="12">
    <source>
        <dbReference type="Proteomes" id="UP000466442"/>
    </source>
</evidence>
<dbReference type="PANTHER" id="PTHR13723:SF275">
    <property type="entry name" value="STALL, ISOFORM C"/>
    <property type="match status" value="1"/>
</dbReference>
<protein>
    <submittedName>
        <fullName evidence="11">Uncharacterized protein</fullName>
    </submittedName>
</protein>
<dbReference type="Pfam" id="PF17771">
    <property type="entry name" value="ADAMTS_CR_2"/>
    <property type="match status" value="1"/>
</dbReference>
<feature type="active site" evidence="10">
    <location>
        <position position="334"/>
    </location>
</feature>
<evidence type="ECO:0000256" key="8">
    <source>
        <dbReference type="ARBA" id="ARBA00023157"/>
    </source>
</evidence>
<comment type="caution">
    <text evidence="11">The sequence shown here is derived from an EMBL/GenBank/DDBJ whole genome shotgun (WGS) entry which is preliminary data.</text>
</comment>
<reference evidence="11" key="1">
    <citation type="journal article" date="2021" name="Mol. Ecol. Resour.">
        <title>Apolygus lucorum genome provides insights into omnivorousness and mesophyll feeding.</title>
        <authorList>
            <person name="Liu Y."/>
            <person name="Liu H."/>
            <person name="Wang H."/>
            <person name="Huang T."/>
            <person name="Liu B."/>
            <person name="Yang B."/>
            <person name="Yin L."/>
            <person name="Li B."/>
            <person name="Zhang Y."/>
            <person name="Zhang S."/>
            <person name="Jiang F."/>
            <person name="Zhang X."/>
            <person name="Ren Y."/>
            <person name="Wang B."/>
            <person name="Wang S."/>
            <person name="Lu Y."/>
            <person name="Wu K."/>
            <person name="Fan W."/>
            <person name="Wang G."/>
        </authorList>
    </citation>
    <scope>NUCLEOTIDE SEQUENCE</scope>
    <source>
        <strain evidence="11">12Hb</strain>
    </source>
</reference>
<keyword evidence="8" id="KW-1015">Disulfide bond</keyword>
<keyword evidence="4 10" id="KW-0479">Metal-binding</keyword>
<accession>A0A6A4KI37</accession>
<feature type="binding site" evidence="10">
    <location>
        <position position="333"/>
    </location>
    <ligand>
        <name>Zn(2+)</name>
        <dbReference type="ChEBI" id="CHEBI:29105"/>
        <note>catalytic</note>
    </ligand>
</feature>
<comment type="subcellular location">
    <subcellularLocation>
        <location evidence="1">Secreted</location>
    </subcellularLocation>
</comment>
<dbReference type="Gene3D" id="3.40.390.10">
    <property type="entry name" value="Collagenase (Catalytic Domain)"/>
    <property type="match status" value="1"/>
</dbReference>
<dbReference type="PANTHER" id="PTHR13723">
    <property type="entry name" value="ADAMTS A DISINTEGRIN AND METALLOPROTEASE WITH THROMBOSPONDIN MOTIFS PROTEASE"/>
    <property type="match status" value="1"/>
</dbReference>
<evidence type="ECO:0000256" key="4">
    <source>
        <dbReference type="ARBA" id="ARBA00022723"/>
    </source>
</evidence>
<dbReference type="SUPFAM" id="SSF55486">
    <property type="entry name" value="Metalloproteases ('zincins'), catalytic domain"/>
    <property type="match status" value="1"/>
</dbReference>
<dbReference type="SUPFAM" id="SSF82895">
    <property type="entry name" value="TSP-1 type 1 repeat"/>
    <property type="match status" value="1"/>
</dbReference>
<evidence type="ECO:0000256" key="3">
    <source>
        <dbReference type="ARBA" id="ARBA00022670"/>
    </source>
</evidence>
<evidence type="ECO:0000256" key="6">
    <source>
        <dbReference type="ARBA" id="ARBA00022833"/>
    </source>
</evidence>
<dbReference type="GO" id="GO:0031012">
    <property type="term" value="C:extracellular matrix"/>
    <property type="evidence" value="ECO:0007669"/>
    <property type="project" value="TreeGrafter"/>
</dbReference>
<dbReference type="AlphaFoldDB" id="A0A6A4KI37"/>